<dbReference type="SUPFAM" id="SSF56801">
    <property type="entry name" value="Acetyl-CoA synthetase-like"/>
    <property type="match status" value="1"/>
</dbReference>
<dbReference type="Pfam" id="PF00501">
    <property type="entry name" value="AMP-binding"/>
    <property type="match status" value="1"/>
</dbReference>
<feature type="domain" description="AMP-dependent synthetase/ligase" evidence="9">
    <location>
        <begin position="24"/>
        <end position="402"/>
    </location>
</feature>
<dbReference type="EC" id="6.2.1.44" evidence="6"/>
<keyword evidence="3" id="KW-0276">Fatty acid metabolism</keyword>
<keyword evidence="2" id="KW-0436">Ligase</keyword>
<evidence type="ECO:0000259" key="10">
    <source>
        <dbReference type="Pfam" id="PF13193"/>
    </source>
</evidence>
<evidence type="ECO:0000256" key="4">
    <source>
        <dbReference type="ARBA" id="ARBA00023098"/>
    </source>
</evidence>
<evidence type="ECO:0000259" key="9">
    <source>
        <dbReference type="Pfam" id="PF00501"/>
    </source>
</evidence>
<evidence type="ECO:0000313" key="11">
    <source>
        <dbReference type="EMBL" id="NNU79313.1"/>
    </source>
</evidence>
<comment type="catalytic activity">
    <reaction evidence="5">
        <text>3-(methylsulfanyl)propanoate + ATP + CoA = 3-(methylsulfanyl)propanoyl-CoA + AMP + diphosphate</text>
        <dbReference type="Rhea" id="RHEA:43052"/>
        <dbReference type="ChEBI" id="CHEBI:30616"/>
        <dbReference type="ChEBI" id="CHEBI:33019"/>
        <dbReference type="ChEBI" id="CHEBI:49016"/>
        <dbReference type="ChEBI" id="CHEBI:57287"/>
        <dbReference type="ChEBI" id="CHEBI:82815"/>
        <dbReference type="ChEBI" id="CHEBI:456215"/>
        <dbReference type="EC" id="6.2.1.44"/>
    </reaction>
    <physiologicalReaction direction="left-to-right" evidence="5">
        <dbReference type="Rhea" id="RHEA:43053"/>
    </physiologicalReaction>
</comment>
<name>A0A849KQG5_9RHOB</name>
<organism evidence="11 12">
    <name type="scientific">Halovulum dunhuangense</name>
    <dbReference type="NCBI Taxonomy" id="1505036"/>
    <lineage>
        <taxon>Bacteria</taxon>
        <taxon>Pseudomonadati</taxon>
        <taxon>Pseudomonadota</taxon>
        <taxon>Alphaproteobacteria</taxon>
        <taxon>Rhodobacterales</taxon>
        <taxon>Paracoccaceae</taxon>
        <taxon>Halovulum</taxon>
    </lineage>
</organism>
<feature type="region of interest" description="Disordered" evidence="8">
    <location>
        <begin position="525"/>
        <end position="546"/>
    </location>
</feature>
<keyword evidence="4" id="KW-0443">Lipid metabolism</keyword>
<dbReference type="FunFam" id="3.30.300.30:FF:000008">
    <property type="entry name" value="2,3-dihydroxybenzoate-AMP ligase"/>
    <property type="match status" value="1"/>
</dbReference>
<protein>
    <recommendedName>
        <fullName evidence="7">3-methylmercaptopropionyl-CoA ligase</fullName>
        <ecNumber evidence="6">6.2.1.44</ecNumber>
    </recommendedName>
</protein>
<evidence type="ECO:0000256" key="7">
    <source>
        <dbReference type="ARBA" id="ARBA00067668"/>
    </source>
</evidence>
<dbReference type="Proteomes" id="UP000572377">
    <property type="component" value="Unassembled WGS sequence"/>
</dbReference>
<dbReference type="GO" id="GO:0016874">
    <property type="term" value="F:ligase activity"/>
    <property type="evidence" value="ECO:0007669"/>
    <property type="project" value="UniProtKB-KW"/>
</dbReference>
<dbReference type="PANTHER" id="PTHR43859:SF4">
    <property type="entry name" value="BUTANOATE--COA LIGASE AAE1-RELATED"/>
    <property type="match status" value="1"/>
</dbReference>
<dbReference type="FunFam" id="3.40.50.12780:FF:000003">
    <property type="entry name" value="Long-chain-fatty-acid--CoA ligase FadD"/>
    <property type="match status" value="1"/>
</dbReference>
<sequence length="546" mass="59485">MPRAHDALPRRAANHVALSPLSFLRRSAQVFPDRTAIVYGDLRRSWAETYQRCRRLASALRREGLQKGDVVAVMAVNTPELYECHFGVPMAGCVLNAVNTRLDAGTVAYILDHAEAKLLITDRAFSAVIREALSLCKAAPMVIDIDDPAAGGGELLGAQDYESFLAGGDPDFAWEGPADEWDAISINYTSGTTGRPKGVVYHHRGAYLNAVNNALEWSMPMHPTYLWTLPMFHCNGWCFPWTIAARAGTNVCVRQVSAASIYEGIAVHGADHLCGAPIVLSFMINATDEERREFSHRCKVMTAAAPPPAAVLQSMAEQGFEVTHVYGLTEVYGPAVACAWHEEWDRLPIAEQARLKARQGVAYLMEEAVIVADPDTLEEVPHDGETMGEILFRGNIVMKGYLADPDATDAALNGGWFHSGDLAVVQPDGYIQIRDRAKDIIISGGENISSIEVEDALFAHPAVQTAAVVAMPDPKWGETPCAFVELKPGREATAETLIAFVRDRLAHYKCPRHVVFGDVPRTSTGKIQKGPLRDRARAMAAGESQG</sequence>
<dbReference type="GO" id="GO:0006631">
    <property type="term" value="P:fatty acid metabolic process"/>
    <property type="evidence" value="ECO:0007669"/>
    <property type="project" value="UniProtKB-KW"/>
</dbReference>
<dbReference type="InterPro" id="IPR000873">
    <property type="entry name" value="AMP-dep_synth/lig_dom"/>
</dbReference>
<feature type="domain" description="AMP-binding enzyme C-terminal" evidence="10">
    <location>
        <begin position="452"/>
        <end position="526"/>
    </location>
</feature>
<dbReference type="InterPro" id="IPR020845">
    <property type="entry name" value="AMP-binding_CS"/>
</dbReference>
<evidence type="ECO:0000256" key="2">
    <source>
        <dbReference type="ARBA" id="ARBA00022598"/>
    </source>
</evidence>
<dbReference type="AlphaFoldDB" id="A0A849KQG5"/>
<dbReference type="InterPro" id="IPR025110">
    <property type="entry name" value="AMP-bd_C"/>
</dbReference>
<dbReference type="CDD" id="cd12118">
    <property type="entry name" value="ttLC_FACS_AEE21_like"/>
    <property type="match status" value="1"/>
</dbReference>
<evidence type="ECO:0000256" key="1">
    <source>
        <dbReference type="ARBA" id="ARBA00006432"/>
    </source>
</evidence>
<evidence type="ECO:0000256" key="3">
    <source>
        <dbReference type="ARBA" id="ARBA00022832"/>
    </source>
</evidence>
<dbReference type="RefSeq" id="WP_171322174.1">
    <property type="nucleotide sequence ID" value="NZ_JABFBC010000001.1"/>
</dbReference>
<proteinExistence type="inferred from homology"/>
<keyword evidence="12" id="KW-1185">Reference proteome</keyword>
<accession>A0A849KQG5</accession>
<dbReference type="InterPro" id="IPR045851">
    <property type="entry name" value="AMP-bd_C_sf"/>
</dbReference>
<dbReference type="NCBIfam" id="NF006020">
    <property type="entry name" value="PRK08162.1"/>
    <property type="match status" value="1"/>
</dbReference>
<dbReference type="Gene3D" id="3.40.50.12780">
    <property type="entry name" value="N-terminal domain of ligase-like"/>
    <property type="match status" value="1"/>
</dbReference>
<comment type="caution">
    <text evidence="11">The sequence shown here is derived from an EMBL/GenBank/DDBJ whole genome shotgun (WGS) entry which is preliminary data.</text>
</comment>
<evidence type="ECO:0000256" key="5">
    <source>
        <dbReference type="ARBA" id="ARBA00051915"/>
    </source>
</evidence>
<dbReference type="Gene3D" id="3.30.300.30">
    <property type="match status" value="1"/>
</dbReference>
<evidence type="ECO:0000256" key="8">
    <source>
        <dbReference type="SAM" id="MobiDB-lite"/>
    </source>
</evidence>
<evidence type="ECO:0000256" key="6">
    <source>
        <dbReference type="ARBA" id="ARBA00066616"/>
    </source>
</evidence>
<dbReference type="InterPro" id="IPR042099">
    <property type="entry name" value="ANL_N_sf"/>
</dbReference>
<dbReference type="PROSITE" id="PS00455">
    <property type="entry name" value="AMP_BINDING"/>
    <property type="match status" value="1"/>
</dbReference>
<evidence type="ECO:0000313" key="12">
    <source>
        <dbReference type="Proteomes" id="UP000572377"/>
    </source>
</evidence>
<reference evidence="11 12" key="1">
    <citation type="submission" date="2020-05" db="EMBL/GenBank/DDBJ databases">
        <title>Gimesia benthica sp. nov., a novel planctomycete isolated from a deep-sea water sample of the Northwest Indian Ocean.</title>
        <authorList>
            <person name="Wang J."/>
            <person name="Ruan C."/>
            <person name="Song L."/>
            <person name="Zhu Y."/>
            <person name="Li A."/>
            <person name="Zheng X."/>
            <person name="Wang L."/>
            <person name="Lu Z."/>
            <person name="Huang Y."/>
            <person name="Du W."/>
            <person name="Zhou Y."/>
            <person name="Huang L."/>
            <person name="Dai X."/>
        </authorList>
    </citation>
    <scope>NUCLEOTIDE SEQUENCE [LARGE SCALE GENOMIC DNA]</scope>
    <source>
        <strain evidence="11 12">YYQ-30</strain>
    </source>
</reference>
<comment type="similarity">
    <text evidence="1">Belongs to the ATP-dependent AMP-binding enzyme family.</text>
</comment>
<dbReference type="EMBL" id="JABFBC010000001">
    <property type="protein sequence ID" value="NNU79313.1"/>
    <property type="molecule type" value="Genomic_DNA"/>
</dbReference>
<gene>
    <name evidence="11" type="ORF">HMH01_02575</name>
</gene>
<dbReference type="Pfam" id="PF13193">
    <property type="entry name" value="AMP-binding_C"/>
    <property type="match status" value="1"/>
</dbReference>
<dbReference type="PANTHER" id="PTHR43859">
    <property type="entry name" value="ACYL-ACTIVATING ENZYME"/>
    <property type="match status" value="1"/>
</dbReference>